<protein>
    <recommendedName>
        <fullName evidence="2">Peptide deformylase</fullName>
        <shortName evidence="2">PDF</shortName>
        <ecNumber evidence="2">3.5.1.88</ecNumber>
    </recommendedName>
    <alternativeName>
        <fullName evidence="2">Polypeptide deformylase</fullName>
    </alternativeName>
</protein>
<keyword evidence="2" id="KW-0648">Protein biosynthesis</keyword>
<dbReference type="RefSeq" id="WP_135429193.1">
    <property type="nucleotide sequence ID" value="NZ_RPEM01000002.1"/>
</dbReference>
<name>A0ABY2KQ50_9RHOB</name>
<feature type="binding site" evidence="2">
    <location>
        <position position="134"/>
    </location>
    <ligand>
        <name>Fe cation</name>
        <dbReference type="ChEBI" id="CHEBI:24875"/>
    </ligand>
</feature>
<evidence type="ECO:0000313" key="4">
    <source>
        <dbReference type="Proteomes" id="UP000297741"/>
    </source>
</evidence>
<keyword evidence="2" id="KW-0479">Metal-binding</keyword>
<gene>
    <name evidence="2 3" type="primary">def</name>
    <name evidence="3" type="ORF">EEB11_04400</name>
</gene>
<accession>A0ABY2KQ50</accession>
<dbReference type="PIRSF" id="PIRSF004749">
    <property type="entry name" value="Pep_def"/>
    <property type="match status" value="1"/>
</dbReference>
<dbReference type="PANTHER" id="PTHR10458:SF22">
    <property type="entry name" value="PEPTIDE DEFORMYLASE"/>
    <property type="match status" value="1"/>
</dbReference>
<dbReference type="PRINTS" id="PR01576">
    <property type="entry name" value="PDEFORMYLASE"/>
</dbReference>
<feature type="binding site" evidence="2">
    <location>
        <position position="92"/>
    </location>
    <ligand>
        <name>Fe cation</name>
        <dbReference type="ChEBI" id="CHEBI:24875"/>
    </ligand>
</feature>
<dbReference type="CDD" id="cd00487">
    <property type="entry name" value="Pep_deformylase"/>
    <property type="match status" value="1"/>
</dbReference>
<dbReference type="InterPro" id="IPR023635">
    <property type="entry name" value="Peptide_deformylase"/>
</dbReference>
<dbReference type="Proteomes" id="UP000297741">
    <property type="component" value="Unassembled WGS sequence"/>
</dbReference>
<dbReference type="EC" id="3.5.1.88" evidence="2"/>
<dbReference type="HAMAP" id="MF_00163">
    <property type="entry name" value="Pep_deformylase"/>
    <property type="match status" value="1"/>
</dbReference>
<feature type="binding site" evidence="2">
    <location>
        <position position="138"/>
    </location>
    <ligand>
        <name>Fe cation</name>
        <dbReference type="ChEBI" id="CHEBI:24875"/>
    </ligand>
</feature>
<evidence type="ECO:0000313" key="3">
    <source>
        <dbReference type="EMBL" id="TGD44806.1"/>
    </source>
</evidence>
<organism evidence="3 4">
    <name type="scientific">Pseudotabrizicola sediminis</name>
    <dbReference type="NCBI Taxonomy" id="2486418"/>
    <lineage>
        <taxon>Bacteria</taxon>
        <taxon>Pseudomonadati</taxon>
        <taxon>Pseudomonadota</taxon>
        <taxon>Alphaproteobacteria</taxon>
        <taxon>Rhodobacterales</taxon>
        <taxon>Paracoccaceae</taxon>
        <taxon>Pseudotabrizicola</taxon>
    </lineage>
</organism>
<dbReference type="Pfam" id="PF01327">
    <property type="entry name" value="Pep_deformylase"/>
    <property type="match status" value="1"/>
</dbReference>
<keyword evidence="2" id="KW-0408">Iron</keyword>
<dbReference type="GO" id="GO:0042586">
    <property type="term" value="F:peptide deformylase activity"/>
    <property type="evidence" value="ECO:0007669"/>
    <property type="project" value="UniProtKB-EC"/>
</dbReference>
<comment type="cofactor">
    <cofactor evidence="2">
        <name>Fe(2+)</name>
        <dbReference type="ChEBI" id="CHEBI:29033"/>
    </cofactor>
    <text evidence="2">Binds 1 Fe(2+) ion.</text>
</comment>
<dbReference type="EMBL" id="RPEM01000002">
    <property type="protein sequence ID" value="TGD44806.1"/>
    <property type="molecule type" value="Genomic_DNA"/>
</dbReference>
<dbReference type="SUPFAM" id="SSF56420">
    <property type="entry name" value="Peptide deformylase"/>
    <property type="match status" value="1"/>
</dbReference>
<sequence>MPVLSILTWPDPRLATPCLPVGEEDVTQLAIDMLDTMYAAPGRGLAAPQVGVLKRLFVMDVTWKEGTPSPRIIINPQILWRSDDIATGSEGCLSIPGIATDIPRATQIRMNWTDQHGRAQDEVLTGFAAICAQHEYDHLDGIVTFDRLAPDLRTAVEAAYLDANPT</sequence>
<evidence type="ECO:0000256" key="1">
    <source>
        <dbReference type="ARBA" id="ARBA00010759"/>
    </source>
</evidence>
<evidence type="ECO:0000256" key="2">
    <source>
        <dbReference type="HAMAP-Rule" id="MF_00163"/>
    </source>
</evidence>
<reference evidence="3 4" key="1">
    <citation type="submission" date="2018-11" db="EMBL/GenBank/DDBJ databases">
        <title>Tabrizicola sp. isolated from sediment of alpine lake.</title>
        <authorList>
            <person name="Liu Z."/>
        </authorList>
    </citation>
    <scope>NUCLEOTIDE SEQUENCE [LARGE SCALE GENOMIC DNA]</scope>
    <source>
        <strain evidence="3 4">DRYC-M-16</strain>
    </source>
</reference>
<dbReference type="NCBIfam" id="NF001159">
    <property type="entry name" value="PRK00150.1-3"/>
    <property type="match status" value="1"/>
</dbReference>
<feature type="active site" evidence="2">
    <location>
        <position position="135"/>
    </location>
</feature>
<keyword evidence="2 3" id="KW-0378">Hydrolase</keyword>
<proteinExistence type="inferred from homology"/>
<dbReference type="NCBIfam" id="TIGR00079">
    <property type="entry name" value="pept_deformyl"/>
    <property type="match status" value="1"/>
</dbReference>
<comment type="similarity">
    <text evidence="1 2">Belongs to the polypeptide deformylase family.</text>
</comment>
<comment type="catalytic activity">
    <reaction evidence="2">
        <text>N-terminal N-formyl-L-methionyl-[peptide] + H2O = N-terminal L-methionyl-[peptide] + formate</text>
        <dbReference type="Rhea" id="RHEA:24420"/>
        <dbReference type="Rhea" id="RHEA-COMP:10639"/>
        <dbReference type="Rhea" id="RHEA-COMP:10640"/>
        <dbReference type="ChEBI" id="CHEBI:15377"/>
        <dbReference type="ChEBI" id="CHEBI:15740"/>
        <dbReference type="ChEBI" id="CHEBI:49298"/>
        <dbReference type="ChEBI" id="CHEBI:64731"/>
        <dbReference type="EC" id="3.5.1.88"/>
    </reaction>
</comment>
<dbReference type="PANTHER" id="PTHR10458">
    <property type="entry name" value="PEPTIDE DEFORMYLASE"/>
    <property type="match status" value="1"/>
</dbReference>
<dbReference type="Gene3D" id="3.90.45.10">
    <property type="entry name" value="Peptide deformylase"/>
    <property type="match status" value="1"/>
</dbReference>
<dbReference type="InterPro" id="IPR036821">
    <property type="entry name" value="Peptide_deformylase_sf"/>
</dbReference>
<comment type="caution">
    <text evidence="3">The sequence shown here is derived from an EMBL/GenBank/DDBJ whole genome shotgun (WGS) entry which is preliminary data.</text>
</comment>
<keyword evidence="4" id="KW-1185">Reference proteome</keyword>
<comment type="function">
    <text evidence="2">Removes the formyl group from the N-terminal Met of newly synthesized proteins. Requires at least a dipeptide for an efficient rate of reaction. N-terminal L-methionine is a prerequisite for activity but the enzyme has broad specificity at other positions.</text>
</comment>